<dbReference type="SMART" id="SM00825">
    <property type="entry name" value="PKS_KS"/>
    <property type="match status" value="1"/>
</dbReference>
<dbReference type="SUPFAM" id="SSF53901">
    <property type="entry name" value="Thiolase-like"/>
    <property type="match status" value="1"/>
</dbReference>
<dbReference type="KEGG" id="noa:BKM31_49270"/>
<dbReference type="Pfam" id="PF08659">
    <property type="entry name" value="KR"/>
    <property type="match status" value="1"/>
</dbReference>
<keyword evidence="2" id="KW-0597">Phosphoprotein</keyword>
<dbReference type="InterPro" id="IPR006162">
    <property type="entry name" value="Ppantetheine_attach_site"/>
</dbReference>
<keyword evidence="7" id="KW-1185">Reference proteome</keyword>
<dbReference type="PROSITE" id="PS00012">
    <property type="entry name" value="PHOSPHOPANTETHEINE"/>
    <property type="match status" value="1"/>
</dbReference>
<dbReference type="InterPro" id="IPR009081">
    <property type="entry name" value="PP-bd_ACP"/>
</dbReference>
<protein>
    <recommendedName>
        <fullName evidence="8">Polyketide synthase</fullName>
    </recommendedName>
</protein>
<feature type="domain" description="Ketosynthase family 3 (KS3)" evidence="5">
    <location>
        <begin position="84"/>
        <end position="486"/>
    </location>
</feature>
<dbReference type="GO" id="GO:0004312">
    <property type="term" value="F:fatty acid synthase activity"/>
    <property type="evidence" value="ECO:0007669"/>
    <property type="project" value="TreeGrafter"/>
</dbReference>
<dbReference type="InterPro" id="IPR036736">
    <property type="entry name" value="ACP-like_sf"/>
</dbReference>
<dbReference type="SMART" id="SM00822">
    <property type="entry name" value="PKS_KR"/>
    <property type="match status" value="1"/>
</dbReference>
<dbReference type="InterPro" id="IPR020806">
    <property type="entry name" value="PKS_PP-bd"/>
</dbReference>
<dbReference type="GO" id="GO:0006633">
    <property type="term" value="P:fatty acid biosynthetic process"/>
    <property type="evidence" value="ECO:0007669"/>
    <property type="project" value="TreeGrafter"/>
</dbReference>
<dbReference type="PANTHER" id="PTHR43775:SF37">
    <property type="entry name" value="SI:DKEY-61P9.11"/>
    <property type="match status" value="1"/>
</dbReference>
<dbReference type="PROSITE" id="PS50075">
    <property type="entry name" value="CARRIER"/>
    <property type="match status" value="2"/>
</dbReference>
<dbReference type="Proteomes" id="UP000190797">
    <property type="component" value="Chromosome"/>
</dbReference>
<evidence type="ECO:0008006" key="8">
    <source>
        <dbReference type="Google" id="ProtNLM"/>
    </source>
</evidence>
<dbReference type="Pfam" id="PF00109">
    <property type="entry name" value="ketoacyl-synt"/>
    <property type="match status" value="1"/>
</dbReference>
<dbReference type="Pfam" id="PF00698">
    <property type="entry name" value="Acyl_transf_1"/>
    <property type="match status" value="1"/>
</dbReference>
<dbReference type="InterPro" id="IPR050091">
    <property type="entry name" value="PKS_NRPS_Biosynth_Enz"/>
</dbReference>
<dbReference type="InterPro" id="IPR001031">
    <property type="entry name" value="Thioesterase"/>
</dbReference>
<dbReference type="SUPFAM" id="SSF55048">
    <property type="entry name" value="Probable ACP-binding domain of malonyl-CoA ACP transacylase"/>
    <property type="match status" value="1"/>
</dbReference>
<name>A0A1V0ADZ1_9ACTN</name>
<evidence type="ECO:0000313" key="7">
    <source>
        <dbReference type="Proteomes" id="UP000190797"/>
    </source>
</evidence>
<keyword evidence="1" id="KW-0596">Phosphopantetheine</keyword>
<dbReference type="RefSeq" id="WP_080044787.1">
    <property type="nucleotide sequence ID" value="NZ_CP017717.1"/>
</dbReference>
<dbReference type="FunFam" id="3.40.47.10:FF:000019">
    <property type="entry name" value="Polyketide synthase type I"/>
    <property type="match status" value="1"/>
</dbReference>
<dbReference type="Gene3D" id="3.40.366.10">
    <property type="entry name" value="Malonyl-Coenzyme A Acyl Carrier Protein, domain 2"/>
    <property type="match status" value="1"/>
</dbReference>
<evidence type="ECO:0000256" key="3">
    <source>
        <dbReference type="ARBA" id="ARBA00022679"/>
    </source>
</evidence>
<dbReference type="STRING" id="1909395.BKM31_49270"/>
<reference evidence="7" key="1">
    <citation type="journal article" date="2017" name="Med. Chem. Commun.">
        <title>Nonomuraea sp. ATCC 55076 harbours the largest actinomycete chromosome to date and the kistamicin biosynthetic gene cluster.</title>
        <authorList>
            <person name="Nazari B."/>
            <person name="Forneris C.C."/>
            <person name="Gibson M.I."/>
            <person name="Moon K."/>
            <person name="Schramma K.R."/>
            <person name="Seyedsayamdost M.R."/>
        </authorList>
    </citation>
    <scope>NUCLEOTIDE SEQUENCE [LARGE SCALE GENOMIC DNA]</scope>
    <source>
        <strain evidence="7">ATCC 55076</strain>
    </source>
</reference>
<dbReference type="PROSITE" id="PS52004">
    <property type="entry name" value="KS3_2"/>
    <property type="match status" value="1"/>
</dbReference>
<dbReference type="InterPro" id="IPR014031">
    <property type="entry name" value="Ketoacyl_synth_C"/>
</dbReference>
<dbReference type="GO" id="GO:0031177">
    <property type="term" value="F:phosphopantetheine binding"/>
    <property type="evidence" value="ECO:0007669"/>
    <property type="project" value="InterPro"/>
</dbReference>
<feature type="domain" description="Carrier" evidence="4">
    <location>
        <begin position="1403"/>
        <end position="1477"/>
    </location>
</feature>
<evidence type="ECO:0000259" key="5">
    <source>
        <dbReference type="PROSITE" id="PS52004"/>
    </source>
</evidence>
<dbReference type="InterPro" id="IPR001227">
    <property type="entry name" value="Ac_transferase_dom_sf"/>
</dbReference>
<proteinExistence type="predicted"/>
<dbReference type="CDD" id="cd08955">
    <property type="entry name" value="KR_2_FAS_SDR_x"/>
    <property type="match status" value="1"/>
</dbReference>
<evidence type="ECO:0000256" key="1">
    <source>
        <dbReference type="ARBA" id="ARBA00022450"/>
    </source>
</evidence>
<dbReference type="Gene3D" id="3.40.50.720">
    <property type="entry name" value="NAD(P)-binding Rossmann-like Domain"/>
    <property type="match status" value="1"/>
</dbReference>
<evidence type="ECO:0000259" key="4">
    <source>
        <dbReference type="PROSITE" id="PS50075"/>
    </source>
</evidence>
<gene>
    <name evidence="6" type="ORF">BKM31_49270</name>
</gene>
<dbReference type="Gene3D" id="3.40.47.10">
    <property type="match status" value="1"/>
</dbReference>
<dbReference type="GO" id="GO:0005886">
    <property type="term" value="C:plasma membrane"/>
    <property type="evidence" value="ECO:0007669"/>
    <property type="project" value="TreeGrafter"/>
</dbReference>
<sequence>MDVPGEGEIRRFLVERLGEHVDPDRPLGEYGLSSRESVAVAAELGELLGRELSPTLLWEHPTVNRLARALATPEPPVRAAPPPGEPVAVVGVGCRFPGAHGPRAYWDLLIEGRCAVGQVPAGRWEAFGAASATATRHGGFLDDVAGFDAEFFGIAPGEAAAMDPQQRLLLETAWEALEHGGIAPRSLAGTRTGVWTGISGNEYAYLTTADLASVDAWTATGAALGMGANRLSYLLDLRGPSMAVDTACSSSLVATHLAVSSLRAGECDLALAAGVNVLLSPVITLAFDRGGGTAPDGRCKAFDASADGMVRAEGCGVVVLKRLTDALRDGDRVLALVGATAVNQDGRSNGLVAPNPEAQEALLRHVYGDRGPDYIEAHGTGTFLGDPIEARAIAAAIRTPVLLGSAKTNLGHLEAAAGVAGLIKTVLALHHGVIPPSLHFRHPNPHVPWDTLKVVTEPTAWPRPDARAGVSAFGFGGTNAHVCLEAYDVGPDVRLGASDMGPGASARPVGTAKHVFLLTDTTEARVRDHARVLAAWRPESGLRDVAHTLARRAGRGRAAAAVVAADAAELIDRLHRLQPPPATQGTDAGPVWVFGGYRPQPPDLGLYDVEPAYRHTIDTLAPLLAAEAGIDVHDPLPSGVATIQPILFAAQLALARTWRAYGFEPAAVIGHSMGEVAAAVVAGGLSLPDAVKVICTRARLLGGLGGGGAMAVVAVDAHEVPADLHVAVYSAPGQCVVTGEPERVAAFAASVAARGLFARTLTAEGAGHSPQVKPLLPVLREELAGVAGGKPVVPYYSVVFEDPREAPVFEAAYWAAGVRRPVRLMQAVRAAAEDGYTLFTELSPHPVLTGALRDTLPPAATLTTGDLSTQLATAATRVAPRTSGRVVDVPHSPWHHVRHWAGPVPPSRPAGPDGRLVVRDWVPEPPREAGPSRAWLILADEGDARAARLHALLCPAATLLVLPATCPAPLPGGLGPASSVLVLPPRGLDPAGARRVILNVAALAARGCRVTIGTERAQAVLEGDRPDPGPAALRGLVRVLALERPELHATLVDFDDLADLATELTAEPGDDEVAWRGGVRHVARLRRAAVPPARQDPVGGPGAYIVTGGTGRLGRLAARRLTERGATRVVLNGRTPAPAEGVAEVVTGDLAQPGTAERLVAAAMAGGMRLRGVIHTAGVLDDRMVTDLDAGSLERVWAAKVDGGLRLHEATKALDLDWWVAFSSAAGLLGSPGQAAYAAANAWLDGLCELRRAEGLPGIAIAWGPWAGTSAGAALPAVEPLTAEEGLEALEVLVRGGMSAGVIKVDVRQAVTIFPAIARIPYFADVTTEPTSPPGGLAGLAGRADGSAGLAGGVPGRMDGSVGLAEGASGPAGRFGGTAGVRGGAVAGLESGGPLDPATLTPEDVLVRVKERVAVVLGMGADGLDERTALTALGLDSLAATRLRGTIEHDFGVAVPTTLMLTGGTVGVLAGTVAAELGLTADVPAVAAGLDLAGDVPTVAAELGLAADVPAVAAVLGSAAGARAVAARDAAERQVVRVLAGLLGREPSVTDPVPPDVLPEACAVLSRELGKPVQLDAAAGISAAHQRVVRAAELAEVVRGLEEAEAERGVVRRLNAVAAGRPLYLAHPAGGTTGVYALLADRLPATPVRGLERLDGALGVPERAERYAEVIKEAGPGPYRLGGWSFGGILAFEIARRLGEADVELVAMIDSGLPDQVPEEERREIEARRYADFAAHLRRTYGVDVRLDPAELRDLTEEERAAVVRARMAGSGALEALPGAVLRHQLTSHEDTRAIERYRPAAPYHGRVVLYRSTEPTPWTVRDSRYAHEDDPARGFGPYCPRLEIVEIPGSHHLDLLDPPHVEMIAEHLGGLL</sequence>
<organism evidence="6 7">
    <name type="scientific">[Actinomadura] parvosata subsp. kistnae</name>
    <dbReference type="NCBI Taxonomy" id="1909395"/>
    <lineage>
        <taxon>Bacteria</taxon>
        <taxon>Bacillati</taxon>
        <taxon>Actinomycetota</taxon>
        <taxon>Actinomycetes</taxon>
        <taxon>Streptosporangiales</taxon>
        <taxon>Streptosporangiaceae</taxon>
        <taxon>Nonomuraea</taxon>
    </lineage>
</organism>
<dbReference type="InterPro" id="IPR020841">
    <property type="entry name" value="PKS_Beta-ketoAc_synthase_dom"/>
</dbReference>
<dbReference type="GO" id="GO:0005737">
    <property type="term" value="C:cytoplasm"/>
    <property type="evidence" value="ECO:0007669"/>
    <property type="project" value="TreeGrafter"/>
</dbReference>
<dbReference type="Pfam" id="PF00975">
    <property type="entry name" value="Thioesterase"/>
    <property type="match status" value="1"/>
</dbReference>
<dbReference type="SMART" id="SM00823">
    <property type="entry name" value="PKS_PP"/>
    <property type="match status" value="2"/>
</dbReference>
<dbReference type="PANTHER" id="PTHR43775">
    <property type="entry name" value="FATTY ACID SYNTHASE"/>
    <property type="match status" value="1"/>
</dbReference>
<dbReference type="Gene3D" id="3.30.70.250">
    <property type="entry name" value="Malonyl-CoA ACP transacylase, ACP-binding"/>
    <property type="match status" value="1"/>
</dbReference>
<dbReference type="Gene3D" id="3.40.50.1820">
    <property type="entry name" value="alpha/beta hydrolase"/>
    <property type="match status" value="1"/>
</dbReference>
<dbReference type="InterPro" id="IPR016035">
    <property type="entry name" value="Acyl_Trfase/lysoPLipase"/>
</dbReference>
<dbReference type="InterPro" id="IPR013968">
    <property type="entry name" value="PKS_KR"/>
</dbReference>
<dbReference type="InterPro" id="IPR036291">
    <property type="entry name" value="NAD(P)-bd_dom_sf"/>
</dbReference>
<dbReference type="SUPFAM" id="SSF53474">
    <property type="entry name" value="alpha/beta-Hydrolases"/>
    <property type="match status" value="1"/>
</dbReference>
<dbReference type="SUPFAM" id="SSF51735">
    <property type="entry name" value="NAD(P)-binding Rossmann-fold domains"/>
    <property type="match status" value="2"/>
</dbReference>
<dbReference type="OrthoDB" id="4537517at2"/>
<dbReference type="InterPro" id="IPR014030">
    <property type="entry name" value="Ketoacyl_synth_N"/>
</dbReference>
<evidence type="ECO:0000313" key="6">
    <source>
        <dbReference type="EMBL" id="AQZ68403.1"/>
    </source>
</evidence>
<feature type="domain" description="Carrier" evidence="4">
    <location>
        <begin position="1"/>
        <end position="74"/>
    </location>
</feature>
<dbReference type="EMBL" id="CP017717">
    <property type="protein sequence ID" value="AQZ68403.1"/>
    <property type="molecule type" value="Genomic_DNA"/>
</dbReference>
<dbReference type="InterPro" id="IPR057326">
    <property type="entry name" value="KR_dom"/>
</dbReference>
<dbReference type="InterPro" id="IPR029058">
    <property type="entry name" value="AB_hydrolase_fold"/>
</dbReference>
<dbReference type="Pfam" id="PF00550">
    <property type="entry name" value="PP-binding"/>
    <property type="match status" value="2"/>
</dbReference>
<dbReference type="Gene3D" id="1.10.1200.10">
    <property type="entry name" value="ACP-like"/>
    <property type="match status" value="2"/>
</dbReference>
<dbReference type="InterPro" id="IPR014043">
    <property type="entry name" value="Acyl_transferase_dom"/>
</dbReference>
<dbReference type="Pfam" id="PF02801">
    <property type="entry name" value="Ketoacyl-synt_C"/>
    <property type="match status" value="1"/>
</dbReference>
<dbReference type="CDD" id="cd00833">
    <property type="entry name" value="PKS"/>
    <property type="match status" value="1"/>
</dbReference>
<accession>A0A1V0ADZ1</accession>
<dbReference type="InterPro" id="IPR032821">
    <property type="entry name" value="PKS_assoc"/>
</dbReference>
<dbReference type="InterPro" id="IPR016036">
    <property type="entry name" value="Malonyl_transacylase_ACP-bd"/>
</dbReference>
<dbReference type="SUPFAM" id="SSF52151">
    <property type="entry name" value="FabD/lysophospholipase-like"/>
    <property type="match status" value="1"/>
</dbReference>
<dbReference type="SUPFAM" id="SSF47336">
    <property type="entry name" value="ACP-like"/>
    <property type="match status" value="2"/>
</dbReference>
<dbReference type="GO" id="GO:0071770">
    <property type="term" value="P:DIM/DIP cell wall layer assembly"/>
    <property type="evidence" value="ECO:0007669"/>
    <property type="project" value="TreeGrafter"/>
</dbReference>
<evidence type="ECO:0000256" key="2">
    <source>
        <dbReference type="ARBA" id="ARBA00022553"/>
    </source>
</evidence>
<dbReference type="SMART" id="SM00827">
    <property type="entry name" value="PKS_AT"/>
    <property type="match status" value="1"/>
</dbReference>
<dbReference type="Pfam" id="PF16197">
    <property type="entry name" value="KAsynt_C_assoc"/>
    <property type="match status" value="1"/>
</dbReference>
<dbReference type="InterPro" id="IPR016039">
    <property type="entry name" value="Thiolase-like"/>
</dbReference>
<keyword evidence="3" id="KW-0808">Transferase</keyword>